<dbReference type="InterPro" id="IPR036291">
    <property type="entry name" value="NAD(P)-bd_dom_sf"/>
</dbReference>
<comment type="caution">
    <text evidence="2">The sequence shown here is derived from an EMBL/GenBank/DDBJ whole genome shotgun (WGS) entry which is preliminary data.</text>
</comment>
<dbReference type="PANTHER" id="PTHR15020">
    <property type="entry name" value="FLAVIN REDUCTASE-RELATED"/>
    <property type="match status" value="1"/>
</dbReference>
<reference evidence="2" key="2">
    <citation type="submission" date="2020-09" db="EMBL/GenBank/DDBJ databases">
        <authorList>
            <person name="Sun Q."/>
            <person name="Zhou Y."/>
        </authorList>
    </citation>
    <scope>NUCLEOTIDE SEQUENCE</scope>
    <source>
        <strain evidence="2">CGMCC 4.7110</strain>
    </source>
</reference>
<accession>A0A918CNR4</accession>
<feature type="domain" description="NAD(P)-binding" evidence="1">
    <location>
        <begin position="12"/>
        <end position="197"/>
    </location>
</feature>
<dbReference type="SUPFAM" id="SSF51735">
    <property type="entry name" value="NAD(P)-binding Rossmann-fold domains"/>
    <property type="match status" value="1"/>
</dbReference>
<reference evidence="2" key="1">
    <citation type="journal article" date="2014" name="Int. J. Syst. Evol. Microbiol.">
        <title>Complete genome sequence of Corynebacterium casei LMG S-19264T (=DSM 44701T), isolated from a smear-ripened cheese.</title>
        <authorList>
            <consortium name="US DOE Joint Genome Institute (JGI-PGF)"/>
            <person name="Walter F."/>
            <person name="Albersmeier A."/>
            <person name="Kalinowski J."/>
            <person name="Ruckert C."/>
        </authorList>
    </citation>
    <scope>NUCLEOTIDE SEQUENCE</scope>
    <source>
        <strain evidence="2">CGMCC 4.7110</strain>
    </source>
</reference>
<evidence type="ECO:0000313" key="2">
    <source>
        <dbReference type="EMBL" id="GGM97823.1"/>
    </source>
</evidence>
<sequence>MATTPMTVLVVGATGSIGRLVVAESIARGHITRALVRDASKARRSLPNEAQITVGDVTRPDTLAQAVADVDAVVLTLGSDGSAHSSPESVDYAGIRNVLVALGTEKPRIALMTAIGLTSRSSVYDHLLDWKRRSERLVRASGLPYTIVRPGWFDMNGPDEHGLVFLQGDTRRSGSPADGVIARRQIAQVLVDALTTPEAANRTFELIAESGSAPTDLAPLFGALRQDTPGSLDAVADEANMPLEQEPRHVREDLAAVTASTRTTGT</sequence>
<dbReference type="AlphaFoldDB" id="A0A918CNR4"/>
<protein>
    <submittedName>
        <fullName evidence="2">NAD-dependent dehydratase</fullName>
    </submittedName>
</protein>
<dbReference type="Pfam" id="PF13460">
    <property type="entry name" value="NAD_binding_10"/>
    <property type="match status" value="1"/>
</dbReference>
<keyword evidence="3" id="KW-1185">Reference proteome</keyword>
<name>A0A918CNR4_9ACTN</name>
<evidence type="ECO:0000313" key="3">
    <source>
        <dbReference type="Proteomes" id="UP000653411"/>
    </source>
</evidence>
<proteinExistence type="predicted"/>
<gene>
    <name evidence="2" type="ORF">GCM10011578_018410</name>
</gene>
<dbReference type="Proteomes" id="UP000653411">
    <property type="component" value="Unassembled WGS sequence"/>
</dbReference>
<dbReference type="EMBL" id="BMML01000003">
    <property type="protein sequence ID" value="GGM97823.1"/>
    <property type="molecule type" value="Genomic_DNA"/>
</dbReference>
<dbReference type="InterPro" id="IPR016040">
    <property type="entry name" value="NAD(P)-bd_dom"/>
</dbReference>
<organism evidence="2 3">
    <name type="scientific">Streptomyces fuscichromogenes</name>
    <dbReference type="NCBI Taxonomy" id="1324013"/>
    <lineage>
        <taxon>Bacteria</taxon>
        <taxon>Bacillati</taxon>
        <taxon>Actinomycetota</taxon>
        <taxon>Actinomycetes</taxon>
        <taxon>Kitasatosporales</taxon>
        <taxon>Streptomycetaceae</taxon>
        <taxon>Streptomyces</taxon>
    </lineage>
</organism>
<evidence type="ECO:0000259" key="1">
    <source>
        <dbReference type="Pfam" id="PF13460"/>
    </source>
</evidence>
<dbReference type="CDD" id="cd05243">
    <property type="entry name" value="SDR_a5"/>
    <property type="match status" value="1"/>
</dbReference>
<dbReference type="PANTHER" id="PTHR15020:SF11">
    <property type="entry name" value="OS06G0360300 PROTEIN"/>
    <property type="match status" value="1"/>
</dbReference>
<dbReference type="Gene3D" id="3.40.50.720">
    <property type="entry name" value="NAD(P)-binding Rossmann-like Domain"/>
    <property type="match status" value="1"/>
</dbReference>